<evidence type="ECO:0000256" key="2">
    <source>
        <dbReference type="ARBA" id="ARBA00022630"/>
    </source>
</evidence>
<dbReference type="InterPro" id="IPR002938">
    <property type="entry name" value="FAD-bd"/>
</dbReference>
<keyword evidence="3" id="KW-0274">FAD</keyword>
<dbReference type="GO" id="GO:0071949">
    <property type="term" value="F:FAD binding"/>
    <property type="evidence" value="ECO:0007669"/>
    <property type="project" value="InterPro"/>
</dbReference>
<dbReference type="SUPFAM" id="SSF51905">
    <property type="entry name" value="FAD/NAD(P)-binding domain"/>
    <property type="match status" value="1"/>
</dbReference>
<accession>A0AAE0I6K5</accession>
<evidence type="ECO:0000256" key="4">
    <source>
        <dbReference type="ARBA" id="ARBA00023002"/>
    </source>
</evidence>
<dbReference type="InterPro" id="IPR050641">
    <property type="entry name" value="RIFMO-like"/>
</dbReference>
<dbReference type="Proteomes" id="UP001286456">
    <property type="component" value="Unassembled WGS sequence"/>
</dbReference>
<proteinExistence type="predicted"/>
<protein>
    <recommendedName>
        <fullName evidence="5">FAD-binding domain-containing protein</fullName>
    </recommendedName>
</protein>
<gene>
    <name evidence="6" type="ORF">B0T19DRAFT_467038</name>
</gene>
<dbReference type="EMBL" id="JAUEPO010000006">
    <property type="protein sequence ID" value="KAK3319524.1"/>
    <property type="molecule type" value="Genomic_DNA"/>
</dbReference>
<comment type="caution">
    <text evidence="6">The sequence shown here is derived from an EMBL/GenBank/DDBJ whole genome shotgun (WGS) entry which is preliminary data.</text>
</comment>
<comment type="cofactor">
    <cofactor evidence="1">
        <name>FAD</name>
        <dbReference type="ChEBI" id="CHEBI:57692"/>
    </cofactor>
</comment>
<name>A0AAE0I6K5_9PEZI</name>
<dbReference type="PRINTS" id="PR00420">
    <property type="entry name" value="RNGMNOXGNASE"/>
</dbReference>
<keyword evidence="4" id="KW-0560">Oxidoreductase</keyword>
<dbReference type="Gene3D" id="3.30.9.10">
    <property type="entry name" value="D-Amino Acid Oxidase, subunit A, domain 2"/>
    <property type="match status" value="1"/>
</dbReference>
<dbReference type="InterPro" id="IPR036188">
    <property type="entry name" value="FAD/NAD-bd_sf"/>
</dbReference>
<keyword evidence="7" id="KW-1185">Reference proteome</keyword>
<dbReference type="PANTHER" id="PTHR43004:SF19">
    <property type="entry name" value="BINDING MONOOXYGENASE, PUTATIVE (JCVI)-RELATED"/>
    <property type="match status" value="1"/>
</dbReference>
<organism evidence="6 7">
    <name type="scientific">Cercophora scortea</name>
    <dbReference type="NCBI Taxonomy" id="314031"/>
    <lineage>
        <taxon>Eukaryota</taxon>
        <taxon>Fungi</taxon>
        <taxon>Dikarya</taxon>
        <taxon>Ascomycota</taxon>
        <taxon>Pezizomycotina</taxon>
        <taxon>Sordariomycetes</taxon>
        <taxon>Sordariomycetidae</taxon>
        <taxon>Sordariales</taxon>
        <taxon>Lasiosphaeriaceae</taxon>
        <taxon>Cercophora</taxon>
    </lineage>
</organism>
<evidence type="ECO:0000259" key="5">
    <source>
        <dbReference type="Pfam" id="PF01494"/>
    </source>
</evidence>
<evidence type="ECO:0000313" key="6">
    <source>
        <dbReference type="EMBL" id="KAK3319524.1"/>
    </source>
</evidence>
<dbReference type="AlphaFoldDB" id="A0AAE0I6K5"/>
<evidence type="ECO:0000256" key="3">
    <source>
        <dbReference type="ARBA" id="ARBA00022827"/>
    </source>
</evidence>
<dbReference type="PANTHER" id="PTHR43004">
    <property type="entry name" value="TRK SYSTEM POTASSIUM UPTAKE PROTEIN"/>
    <property type="match status" value="1"/>
</dbReference>
<keyword evidence="2" id="KW-0285">Flavoprotein</keyword>
<reference evidence="6" key="2">
    <citation type="submission" date="2023-06" db="EMBL/GenBank/DDBJ databases">
        <authorList>
            <consortium name="Lawrence Berkeley National Laboratory"/>
            <person name="Haridas S."/>
            <person name="Hensen N."/>
            <person name="Bonometti L."/>
            <person name="Westerberg I."/>
            <person name="Brannstrom I.O."/>
            <person name="Guillou S."/>
            <person name="Cros-Aarteil S."/>
            <person name="Calhoun S."/>
            <person name="Kuo A."/>
            <person name="Mondo S."/>
            <person name="Pangilinan J."/>
            <person name="Riley R."/>
            <person name="Labutti K."/>
            <person name="Andreopoulos B."/>
            <person name="Lipzen A."/>
            <person name="Chen C."/>
            <person name="Yanf M."/>
            <person name="Daum C."/>
            <person name="Ng V."/>
            <person name="Clum A."/>
            <person name="Steindorff A."/>
            <person name="Ohm R."/>
            <person name="Martin F."/>
            <person name="Silar P."/>
            <person name="Natvig D."/>
            <person name="Lalanne C."/>
            <person name="Gautier V."/>
            <person name="Ament-Velasquez S.L."/>
            <person name="Kruys A."/>
            <person name="Hutchinson M.I."/>
            <person name="Powell A.J."/>
            <person name="Barry K."/>
            <person name="Miller A.N."/>
            <person name="Grigoriev I.V."/>
            <person name="Debuchy R."/>
            <person name="Gladieux P."/>
            <person name="Thoren M.H."/>
            <person name="Johannesson H."/>
        </authorList>
    </citation>
    <scope>NUCLEOTIDE SEQUENCE</scope>
    <source>
        <strain evidence="6">SMH4131-1</strain>
    </source>
</reference>
<evidence type="ECO:0000256" key="1">
    <source>
        <dbReference type="ARBA" id="ARBA00001974"/>
    </source>
</evidence>
<reference evidence="6" key="1">
    <citation type="journal article" date="2023" name="Mol. Phylogenet. Evol.">
        <title>Genome-scale phylogeny and comparative genomics of the fungal order Sordariales.</title>
        <authorList>
            <person name="Hensen N."/>
            <person name="Bonometti L."/>
            <person name="Westerberg I."/>
            <person name="Brannstrom I.O."/>
            <person name="Guillou S."/>
            <person name="Cros-Aarteil S."/>
            <person name="Calhoun S."/>
            <person name="Haridas S."/>
            <person name="Kuo A."/>
            <person name="Mondo S."/>
            <person name="Pangilinan J."/>
            <person name="Riley R."/>
            <person name="LaButti K."/>
            <person name="Andreopoulos B."/>
            <person name="Lipzen A."/>
            <person name="Chen C."/>
            <person name="Yan M."/>
            <person name="Daum C."/>
            <person name="Ng V."/>
            <person name="Clum A."/>
            <person name="Steindorff A."/>
            <person name="Ohm R.A."/>
            <person name="Martin F."/>
            <person name="Silar P."/>
            <person name="Natvig D.O."/>
            <person name="Lalanne C."/>
            <person name="Gautier V."/>
            <person name="Ament-Velasquez S.L."/>
            <person name="Kruys A."/>
            <person name="Hutchinson M.I."/>
            <person name="Powell A.J."/>
            <person name="Barry K."/>
            <person name="Miller A.N."/>
            <person name="Grigoriev I.V."/>
            <person name="Debuchy R."/>
            <person name="Gladieux P."/>
            <person name="Hiltunen Thoren M."/>
            <person name="Johannesson H."/>
        </authorList>
    </citation>
    <scope>NUCLEOTIDE SEQUENCE</scope>
    <source>
        <strain evidence="6">SMH4131-1</strain>
    </source>
</reference>
<feature type="domain" description="FAD-binding" evidence="5">
    <location>
        <begin position="13"/>
        <end position="360"/>
    </location>
</feature>
<sequence length="444" mass="50211">MEQNKQQKRPFEKVVIAGAGPAGLLLSLLLAKHGIPSLVLEAWPALDTRLRATQYGVPATRIFRQAGILDAIRAVSIPASAFSEISWRRIANNHEKLVTLDMSCVAGHEDRMTVIPLGDLVKIMYQKAVEEFEGLIEVRFGWRVVVVGQAEGGEGAWVDVDVDLGPEEGVRRERVEAGFVVGCDGAGSTVRKTLFGHEWPGTTFDQRIIVQNVWYDGFEKHSWNGGTYIVDNDTWAMVARRGKAGLWRVTYGDVGGLTDDEYLARRPYRLEKILPGHPKPNEYQIGETNIYKMHNRCVEKMRVGRILLAGDAAHVCNPWGGYGCMSAVLDAGGLADCLVGYYEGKADENILDKYAEIRREKWIKYVDVRSRKNFDRVSKADPWTVMETDKFMGILRELEGDEEKRRAFLLNWSSIEYDFTQHYKTANVQKEEQVVDEQDLRLVR</sequence>
<dbReference type="Gene3D" id="3.50.50.60">
    <property type="entry name" value="FAD/NAD(P)-binding domain"/>
    <property type="match status" value="1"/>
</dbReference>
<dbReference type="GO" id="GO:0016709">
    <property type="term" value="F:oxidoreductase activity, acting on paired donors, with incorporation or reduction of molecular oxygen, NAD(P)H as one donor, and incorporation of one atom of oxygen"/>
    <property type="evidence" value="ECO:0007669"/>
    <property type="project" value="UniProtKB-ARBA"/>
</dbReference>
<evidence type="ECO:0000313" key="7">
    <source>
        <dbReference type="Proteomes" id="UP001286456"/>
    </source>
</evidence>
<dbReference type="Pfam" id="PF01494">
    <property type="entry name" value="FAD_binding_3"/>
    <property type="match status" value="1"/>
</dbReference>